<organism evidence="1 2">
    <name type="scientific">Photobacterium pectinilyticum</name>
    <dbReference type="NCBI Taxonomy" id="2906793"/>
    <lineage>
        <taxon>Bacteria</taxon>
        <taxon>Pseudomonadati</taxon>
        <taxon>Pseudomonadota</taxon>
        <taxon>Gammaproteobacteria</taxon>
        <taxon>Vibrionales</taxon>
        <taxon>Vibrionaceae</taxon>
        <taxon>Photobacterium</taxon>
    </lineage>
</organism>
<sequence>MDKYQIKNGYRLRKLMAWFNQPQQFQGSKIHINAQYRFCLTQSLEQAVALIHDDYASQGVQCKLIEEVRPTTTINSDLARLSDPEKNVLGFLVGANVINR</sequence>
<comment type="caution">
    <text evidence="1">The sequence shown here is derived from an EMBL/GenBank/DDBJ whole genome shotgun (WGS) entry which is preliminary data.</text>
</comment>
<protein>
    <submittedName>
        <fullName evidence="1">Uncharacterized protein</fullName>
    </submittedName>
</protein>
<proteinExistence type="predicted"/>
<dbReference type="RefSeq" id="WP_255042259.1">
    <property type="nucleotide sequence ID" value="NZ_JANEYT010000018.1"/>
</dbReference>
<keyword evidence="2" id="KW-1185">Reference proteome</keyword>
<dbReference type="Proteomes" id="UP001524460">
    <property type="component" value="Unassembled WGS sequence"/>
</dbReference>
<evidence type="ECO:0000313" key="1">
    <source>
        <dbReference type="EMBL" id="MCQ1058382.1"/>
    </source>
</evidence>
<evidence type="ECO:0000313" key="2">
    <source>
        <dbReference type="Proteomes" id="UP001524460"/>
    </source>
</evidence>
<reference evidence="1 2" key="1">
    <citation type="submission" date="2022-07" db="EMBL/GenBank/DDBJ databases">
        <title>Photobacterium pectinilyticum sp. nov., a marine bacterium isolated from surface seawater of Qingdao offshore.</title>
        <authorList>
            <person name="Wang X."/>
        </authorList>
    </citation>
    <scope>NUCLEOTIDE SEQUENCE [LARGE SCALE GENOMIC DNA]</scope>
    <source>
        <strain evidence="1 2">ZSDE20</strain>
    </source>
</reference>
<name>A0ABT1N1H1_9GAMM</name>
<accession>A0ABT1N1H1</accession>
<dbReference type="EMBL" id="JANEYT010000018">
    <property type="protein sequence ID" value="MCQ1058382.1"/>
    <property type="molecule type" value="Genomic_DNA"/>
</dbReference>
<gene>
    <name evidence="1" type="ORF">NHN17_09960</name>
</gene>